<name>A0A1G5BB42_9FIRM</name>
<evidence type="ECO:0000256" key="4">
    <source>
        <dbReference type="PROSITE-ProRule" id="PRU01248"/>
    </source>
</evidence>
<feature type="domain" description="Core-binding (CB)" evidence="6">
    <location>
        <begin position="63"/>
        <end position="145"/>
    </location>
</feature>
<dbReference type="AlphaFoldDB" id="A0A1G5BB42"/>
<dbReference type="InterPro" id="IPR013762">
    <property type="entry name" value="Integrase-like_cat_sf"/>
</dbReference>
<keyword evidence="2 4" id="KW-0238">DNA-binding</keyword>
<dbReference type="SUPFAM" id="SSF56349">
    <property type="entry name" value="DNA breaking-rejoining enzymes"/>
    <property type="match status" value="1"/>
</dbReference>
<dbReference type="EMBL" id="FMUR01000004">
    <property type="protein sequence ID" value="SCX87374.1"/>
    <property type="molecule type" value="Genomic_DNA"/>
</dbReference>
<dbReference type="InterPro" id="IPR004191">
    <property type="entry name" value="Integrase_Tn916-type_DNA-bd_N"/>
</dbReference>
<keyword evidence="8" id="KW-1185">Reference proteome</keyword>
<dbReference type="InterPro" id="IPR016177">
    <property type="entry name" value="DNA-bd_dom_sf"/>
</dbReference>
<protein>
    <submittedName>
        <fullName evidence="7">Site-specific recombinase XerD</fullName>
    </submittedName>
</protein>
<reference evidence="8" key="1">
    <citation type="submission" date="2016-10" db="EMBL/GenBank/DDBJ databases">
        <authorList>
            <person name="Varghese N."/>
            <person name="Submissions S."/>
        </authorList>
    </citation>
    <scope>NUCLEOTIDE SEQUENCE [LARGE SCALE GENOMIC DNA]</scope>
    <source>
        <strain evidence="8">XBD2006</strain>
    </source>
</reference>
<sequence>MPDGRYRFRYTSWDGHRKTIYSWRLAKNDKAPEGKKYTESLREMEKKIHADSFDKIVSNGGDLTVLELVQKYVATRVGVRISTRRGYQTVLNFLAKDPFGKKRIDLVRKSDAKLWLIQLQKEKGKSYSQIHTIRGLVRPAFKLAMDDDLIRKNPFDFELVNVVVNDSTRRDALSREEERKFLKFIKEDNHYKKYYEGIYILFNTGLRISEFCGLTLSDIDFEDHSVNIDHQLQKGAHVGYYIEETKTESGRRKIPMTPEVEECFKTIIANRRPPKPEPMIDGKAGFLYFDKDGSVVYSLHWDHYFKHIRDKYNRIYKIQIPFVSPHICRHTYCSKMAKSGMNPKTLQYLMGHSDISVTLNTYTHVGFEDAQRELKSLKTLKAI</sequence>
<proteinExistence type="inferred from homology"/>
<comment type="similarity">
    <text evidence="1">Belongs to the 'phage' integrase family.</text>
</comment>
<evidence type="ECO:0000259" key="5">
    <source>
        <dbReference type="PROSITE" id="PS51898"/>
    </source>
</evidence>
<evidence type="ECO:0000256" key="3">
    <source>
        <dbReference type="ARBA" id="ARBA00023172"/>
    </source>
</evidence>
<dbReference type="GO" id="GO:0003677">
    <property type="term" value="F:DNA binding"/>
    <property type="evidence" value="ECO:0007669"/>
    <property type="project" value="UniProtKB-UniRule"/>
</dbReference>
<dbReference type="Gene3D" id="1.10.443.10">
    <property type="entry name" value="Intergrase catalytic core"/>
    <property type="match status" value="1"/>
</dbReference>
<dbReference type="Proteomes" id="UP000183047">
    <property type="component" value="Unassembled WGS sequence"/>
</dbReference>
<dbReference type="Gene3D" id="3.30.160.60">
    <property type="entry name" value="Classic Zinc Finger"/>
    <property type="match status" value="1"/>
</dbReference>
<dbReference type="PANTHER" id="PTHR30349">
    <property type="entry name" value="PHAGE INTEGRASE-RELATED"/>
    <property type="match status" value="1"/>
</dbReference>
<dbReference type="InterPro" id="IPR044068">
    <property type="entry name" value="CB"/>
</dbReference>
<evidence type="ECO:0000313" key="7">
    <source>
        <dbReference type="EMBL" id="SCX87374.1"/>
    </source>
</evidence>
<evidence type="ECO:0000313" key="8">
    <source>
        <dbReference type="Proteomes" id="UP000183047"/>
    </source>
</evidence>
<dbReference type="InterPro" id="IPR011010">
    <property type="entry name" value="DNA_brk_join_enz"/>
</dbReference>
<dbReference type="PROSITE" id="PS51898">
    <property type="entry name" value="TYR_RECOMBINASE"/>
    <property type="match status" value="1"/>
</dbReference>
<accession>A0A1G5BB42</accession>
<dbReference type="PANTHER" id="PTHR30349:SF41">
    <property type="entry name" value="INTEGRASE_RECOMBINASE PROTEIN MJ0367-RELATED"/>
    <property type="match status" value="1"/>
</dbReference>
<dbReference type="CDD" id="cd01189">
    <property type="entry name" value="INT_ICEBs1_C_like"/>
    <property type="match status" value="1"/>
</dbReference>
<dbReference type="Pfam" id="PF02920">
    <property type="entry name" value="Integrase_DNA"/>
    <property type="match status" value="1"/>
</dbReference>
<dbReference type="InterPro" id="IPR050090">
    <property type="entry name" value="Tyrosine_recombinase_XerCD"/>
</dbReference>
<dbReference type="PROSITE" id="PS51900">
    <property type="entry name" value="CB"/>
    <property type="match status" value="1"/>
</dbReference>
<evidence type="ECO:0000256" key="2">
    <source>
        <dbReference type="ARBA" id="ARBA00023125"/>
    </source>
</evidence>
<gene>
    <name evidence="7" type="ORF">SAMN02910451_00629</name>
</gene>
<dbReference type="GO" id="GO:0006310">
    <property type="term" value="P:DNA recombination"/>
    <property type="evidence" value="ECO:0007669"/>
    <property type="project" value="UniProtKB-KW"/>
</dbReference>
<evidence type="ECO:0000256" key="1">
    <source>
        <dbReference type="ARBA" id="ARBA00008857"/>
    </source>
</evidence>
<keyword evidence="3" id="KW-0233">DNA recombination</keyword>
<dbReference type="GO" id="GO:0008907">
    <property type="term" value="F:integrase activity"/>
    <property type="evidence" value="ECO:0007669"/>
    <property type="project" value="InterPro"/>
</dbReference>
<dbReference type="Gene3D" id="1.10.150.130">
    <property type="match status" value="1"/>
</dbReference>
<evidence type="ECO:0000259" key="6">
    <source>
        <dbReference type="PROSITE" id="PS51900"/>
    </source>
</evidence>
<dbReference type="SUPFAM" id="SSF54171">
    <property type="entry name" value="DNA-binding domain"/>
    <property type="match status" value="1"/>
</dbReference>
<dbReference type="InterPro" id="IPR010998">
    <property type="entry name" value="Integrase_recombinase_N"/>
</dbReference>
<dbReference type="InterPro" id="IPR002104">
    <property type="entry name" value="Integrase_catalytic"/>
</dbReference>
<dbReference type="Pfam" id="PF00589">
    <property type="entry name" value="Phage_integrase"/>
    <property type="match status" value="1"/>
</dbReference>
<feature type="domain" description="Tyr recombinase" evidence="5">
    <location>
        <begin position="168"/>
        <end position="376"/>
    </location>
</feature>
<organism evidence="7 8">
    <name type="scientific">Butyrivibrio hungatei</name>
    <dbReference type="NCBI Taxonomy" id="185008"/>
    <lineage>
        <taxon>Bacteria</taxon>
        <taxon>Bacillati</taxon>
        <taxon>Bacillota</taxon>
        <taxon>Clostridia</taxon>
        <taxon>Lachnospirales</taxon>
        <taxon>Lachnospiraceae</taxon>
        <taxon>Butyrivibrio</taxon>
    </lineage>
</organism>